<dbReference type="EMBL" id="JBHUKY010000023">
    <property type="protein sequence ID" value="MFD2410925.1"/>
    <property type="molecule type" value="Genomic_DNA"/>
</dbReference>
<comment type="caution">
    <text evidence="2">The sequence shown here is derived from an EMBL/GenBank/DDBJ whole genome shotgun (WGS) entry which is preliminary data.</text>
</comment>
<dbReference type="SUPFAM" id="SSF51004">
    <property type="entry name" value="C-terminal (heme d1) domain of cytochrome cd1-nitrite reductase"/>
    <property type="match status" value="1"/>
</dbReference>
<sequence length="380" mass="41326">MNMNRTANRNRNTRSGLSYVYVSYVSINNNGYVAVIDPTTDQIIKRISAGYNPTAMCLSPSGDKLYVADGLANMVYVYSTDTFNLIGSVPVDNKPVAILVEPSGKKVYVANYGNPCLTIFDAITLSFIGNLYSVDTMSFAISCNENSPYVYVACNEIHPTRDSTLAIRIINNGPNVALGPAGPGTIHDSTRNFLTVHPNGHTLVELGNIGALDFLSPDNGLVAAAPTSSLDNTVSGIYLDNGLLFCTMREERNFLKLFKNLDIDVNSKITYDDYKEIPSYKGQDKIRTSLTQKYIGVTIQATDHPTGGLQIYDVDRGTSRFVELTSIGDLAFFSDTKAYVGGSTSVQPIDLTSARPLNPITIGTTYFKVKNVISGYSNQS</sequence>
<accession>A0ABW5F7Q8</accession>
<dbReference type="PANTHER" id="PTHR47197:SF3">
    <property type="entry name" value="DIHYDRO-HEME D1 DEHYDROGENASE"/>
    <property type="match status" value="1"/>
</dbReference>
<dbReference type="Gene3D" id="2.130.10.10">
    <property type="entry name" value="YVTN repeat-like/Quinoprotein amine dehydrogenase"/>
    <property type="match status" value="1"/>
</dbReference>
<dbReference type="Proteomes" id="UP001597448">
    <property type="component" value="Unassembled WGS sequence"/>
</dbReference>
<dbReference type="RefSeq" id="WP_209984802.1">
    <property type="nucleotide sequence ID" value="NZ_JBHUKY010000023.1"/>
</dbReference>
<feature type="domain" description="EF-hand" evidence="1">
    <location>
        <begin position="249"/>
        <end position="284"/>
    </location>
</feature>
<dbReference type="InterPro" id="IPR051200">
    <property type="entry name" value="Host-pathogen_enzymatic-act"/>
</dbReference>
<keyword evidence="3" id="KW-1185">Reference proteome</keyword>
<evidence type="ECO:0000259" key="1">
    <source>
        <dbReference type="PROSITE" id="PS50222"/>
    </source>
</evidence>
<evidence type="ECO:0000313" key="2">
    <source>
        <dbReference type="EMBL" id="MFD2410925.1"/>
    </source>
</evidence>
<dbReference type="InterPro" id="IPR011048">
    <property type="entry name" value="Haem_d1_sf"/>
</dbReference>
<reference evidence="3" key="1">
    <citation type="journal article" date="2019" name="Int. J. Syst. Evol. Microbiol.">
        <title>The Global Catalogue of Microorganisms (GCM) 10K type strain sequencing project: providing services to taxonomists for standard genome sequencing and annotation.</title>
        <authorList>
            <consortium name="The Broad Institute Genomics Platform"/>
            <consortium name="The Broad Institute Genome Sequencing Center for Infectious Disease"/>
            <person name="Wu L."/>
            <person name="Ma J."/>
        </authorList>
    </citation>
    <scope>NUCLEOTIDE SEQUENCE [LARGE SCALE GENOMIC DNA]</scope>
    <source>
        <strain evidence="3">CCM 8725</strain>
    </source>
</reference>
<dbReference type="PROSITE" id="PS50222">
    <property type="entry name" value="EF_HAND_2"/>
    <property type="match status" value="1"/>
</dbReference>
<dbReference type="InterPro" id="IPR015943">
    <property type="entry name" value="WD40/YVTN_repeat-like_dom_sf"/>
</dbReference>
<dbReference type="PANTHER" id="PTHR47197">
    <property type="entry name" value="PROTEIN NIRF"/>
    <property type="match status" value="1"/>
</dbReference>
<evidence type="ECO:0000313" key="3">
    <source>
        <dbReference type="Proteomes" id="UP001597448"/>
    </source>
</evidence>
<name>A0ABW5F7Q8_9BACL</name>
<gene>
    <name evidence="2" type="ORF">ACFSX3_13635</name>
</gene>
<dbReference type="InterPro" id="IPR002048">
    <property type="entry name" value="EF_hand_dom"/>
</dbReference>
<organism evidence="2 3">
    <name type="scientific">Paenibacillus rhizoplanae</name>
    <dbReference type="NCBI Taxonomy" id="1917181"/>
    <lineage>
        <taxon>Bacteria</taxon>
        <taxon>Bacillati</taxon>
        <taxon>Bacillota</taxon>
        <taxon>Bacilli</taxon>
        <taxon>Bacillales</taxon>
        <taxon>Paenibacillaceae</taxon>
        <taxon>Paenibacillus</taxon>
    </lineage>
</organism>
<protein>
    <submittedName>
        <fullName evidence="2">YncE family protein</fullName>
    </submittedName>
</protein>
<proteinExistence type="predicted"/>